<evidence type="ECO:0000313" key="2">
    <source>
        <dbReference type="EMBL" id="RQO91802.1"/>
    </source>
</evidence>
<accession>A0A3N7F6U5</accession>
<dbReference type="STRING" id="3694.A0A3N7F6U5"/>
<organism evidence="2 3">
    <name type="scientific">Populus trichocarpa</name>
    <name type="common">Western balsam poplar</name>
    <name type="synonym">Populus balsamifera subsp. trichocarpa</name>
    <dbReference type="NCBI Taxonomy" id="3694"/>
    <lineage>
        <taxon>Eukaryota</taxon>
        <taxon>Viridiplantae</taxon>
        <taxon>Streptophyta</taxon>
        <taxon>Embryophyta</taxon>
        <taxon>Tracheophyta</taxon>
        <taxon>Spermatophyta</taxon>
        <taxon>Magnoliopsida</taxon>
        <taxon>eudicotyledons</taxon>
        <taxon>Gunneridae</taxon>
        <taxon>Pentapetalae</taxon>
        <taxon>rosids</taxon>
        <taxon>fabids</taxon>
        <taxon>Malpighiales</taxon>
        <taxon>Salicaceae</taxon>
        <taxon>Saliceae</taxon>
        <taxon>Populus</taxon>
    </lineage>
</organism>
<protein>
    <submittedName>
        <fullName evidence="2">Uncharacterized protein</fullName>
    </submittedName>
</protein>
<evidence type="ECO:0000256" key="1">
    <source>
        <dbReference type="SAM" id="MobiDB-lite"/>
    </source>
</evidence>
<feature type="region of interest" description="Disordered" evidence="1">
    <location>
        <begin position="80"/>
        <end position="107"/>
    </location>
</feature>
<dbReference type="Proteomes" id="UP000006729">
    <property type="component" value="Chromosome 6"/>
</dbReference>
<dbReference type="InParanoid" id="A0A3N7F6U5"/>
<feature type="compositionally biased region" description="Basic and acidic residues" evidence="1">
    <location>
        <begin position="140"/>
        <end position="150"/>
    </location>
</feature>
<feature type="compositionally biased region" description="Basic residues" evidence="1">
    <location>
        <begin position="82"/>
        <end position="94"/>
    </location>
</feature>
<proteinExistence type="predicted"/>
<dbReference type="AlphaFoldDB" id="A0A3N7F6U5"/>
<feature type="region of interest" description="Disordered" evidence="1">
    <location>
        <begin position="138"/>
        <end position="180"/>
    </location>
</feature>
<sequence>MRLVLRLVRIRFRRDFSPAAAERSVSVGKKNAALIERDPSPVVKGKRSVSPVHSKCVVPSSVASKEESRKFAREPAIIVPSRYRKSSPNGRKHPFPNSRRASLSPGRRLSGVKLSPAVLDSVGMKISNVVAGILKVSEAGSEKSSGKSWDEMPAVVGQGEPKEKGEAMKKPDAQAILWTQ</sequence>
<name>A0A3N7F6U5_POPTR</name>
<reference evidence="2 3" key="1">
    <citation type="journal article" date="2006" name="Science">
        <title>The genome of black cottonwood, Populus trichocarpa (Torr. &amp; Gray).</title>
        <authorList>
            <person name="Tuskan G.A."/>
            <person name="Difazio S."/>
            <person name="Jansson S."/>
            <person name="Bohlmann J."/>
            <person name="Grigoriev I."/>
            <person name="Hellsten U."/>
            <person name="Putnam N."/>
            <person name="Ralph S."/>
            <person name="Rombauts S."/>
            <person name="Salamov A."/>
            <person name="Schein J."/>
            <person name="Sterck L."/>
            <person name="Aerts A."/>
            <person name="Bhalerao R.R."/>
            <person name="Bhalerao R.P."/>
            <person name="Blaudez D."/>
            <person name="Boerjan W."/>
            <person name="Brun A."/>
            <person name="Brunner A."/>
            <person name="Busov V."/>
            <person name="Campbell M."/>
            <person name="Carlson J."/>
            <person name="Chalot M."/>
            <person name="Chapman J."/>
            <person name="Chen G.L."/>
            <person name="Cooper D."/>
            <person name="Coutinho P.M."/>
            <person name="Couturier J."/>
            <person name="Covert S."/>
            <person name="Cronk Q."/>
            <person name="Cunningham R."/>
            <person name="Davis J."/>
            <person name="Degroeve S."/>
            <person name="Dejardin A."/>
            <person name="Depamphilis C."/>
            <person name="Detter J."/>
            <person name="Dirks B."/>
            <person name="Dubchak I."/>
            <person name="Duplessis S."/>
            <person name="Ehlting J."/>
            <person name="Ellis B."/>
            <person name="Gendler K."/>
            <person name="Goodstein D."/>
            <person name="Gribskov M."/>
            <person name="Grimwood J."/>
            <person name="Groover A."/>
            <person name="Gunter L."/>
            <person name="Hamberger B."/>
            <person name="Heinze B."/>
            <person name="Helariutta Y."/>
            <person name="Henrissat B."/>
            <person name="Holligan D."/>
            <person name="Holt R."/>
            <person name="Huang W."/>
            <person name="Islam-Faridi N."/>
            <person name="Jones S."/>
            <person name="Jones-Rhoades M."/>
            <person name="Jorgensen R."/>
            <person name="Joshi C."/>
            <person name="Kangasjarvi J."/>
            <person name="Karlsson J."/>
            <person name="Kelleher C."/>
            <person name="Kirkpatrick R."/>
            <person name="Kirst M."/>
            <person name="Kohler A."/>
            <person name="Kalluri U."/>
            <person name="Larimer F."/>
            <person name="Leebens-Mack J."/>
            <person name="Leple J.C."/>
            <person name="Locascio P."/>
            <person name="Lou Y."/>
            <person name="Lucas S."/>
            <person name="Martin F."/>
            <person name="Montanini B."/>
            <person name="Napoli C."/>
            <person name="Nelson D.R."/>
            <person name="Nelson C."/>
            <person name="Nieminen K."/>
            <person name="Nilsson O."/>
            <person name="Pereda V."/>
            <person name="Peter G."/>
            <person name="Philippe R."/>
            <person name="Pilate G."/>
            <person name="Poliakov A."/>
            <person name="Razumovskaya J."/>
            <person name="Richardson P."/>
            <person name="Rinaldi C."/>
            <person name="Ritland K."/>
            <person name="Rouze P."/>
            <person name="Ryaboy D."/>
            <person name="Schmutz J."/>
            <person name="Schrader J."/>
            <person name="Segerman B."/>
            <person name="Shin H."/>
            <person name="Siddiqui A."/>
            <person name="Sterky F."/>
            <person name="Terry A."/>
            <person name="Tsai C.J."/>
            <person name="Uberbacher E."/>
            <person name="Unneberg P."/>
            <person name="Vahala J."/>
            <person name="Wall K."/>
            <person name="Wessler S."/>
            <person name="Yang G."/>
            <person name="Yin T."/>
            <person name="Douglas C."/>
            <person name="Marra M."/>
            <person name="Sandberg G."/>
            <person name="Van de Peer Y."/>
            <person name="Rokhsar D."/>
        </authorList>
    </citation>
    <scope>NUCLEOTIDE SEQUENCE [LARGE SCALE GENOMIC DNA]</scope>
    <source>
        <strain evidence="3">cv. Nisqually</strain>
    </source>
</reference>
<dbReference type="EMBL" id="CM009295">
    <property type="protein sequence ID" value="RQO91802.1"/>
    <property type="molecule type" value="Genomic_DNA"/>
</dbReference>
<keyword evidence="3" id="KW-1185">Reference proteome</keyword>
<evidence type="ECO:0000313" key="3">
    <source>
        <dbReference type="Proteomes" id="UP000006729"/>
    </source>
</evidence>
<gene>
    <name evidence="2" type="ORF">POPTR_006G158450</name>
</gene>
<feature type="compositionally biased region" description="Basic and acidic residues" evidence="1">
    <location>
        <begin position="160"/>
        <end position="172"/>
    </location>
</feature>